<dbReference type="InterPro" id="IPR000859">
    <property type="entry name" value="CUB_dom"/>
</dbReference>
<evidence type="ECO:0000256" key="1">
    <source>
        <dbReference type="ARBA" id="ARBA00023157"/>
    </source>
</evidence>
<dbReference type="InterPro" id="IPR058698">
    <property type="entry name" value="CUB_metazoa"/>
</dbReference>
<reference evidence="6" key="1">
    <citation type="submission" date="2025-08" db="UniProtKB">
        <authorList>
            <consortium name="RefSeq"/>
        </authorList>
    </citation>
    <scope>IDENTIFICATION</scope>
    <source>
        <tissue evidence="6">Whole Larva</tissue>
    </source>
</reference>
<keyword evidence="1" id="KW-1015">Disulfide bond</keyword>
<dbReference type="GeneID" id="108558006"/>
<feature type="compositionally biased region" description="Basic residues" evidence="3">
    <location>
        <begin position="39"/>
        <end position="51"/>
    </location>
</feature>
<protein>
    <submittedName>
        <fullName evidence="6">Uncharacterized protein LOC108558006</fullName>
    </submittedName>
</protein>
<evidence type="ECO:0000256" key="3">
    <source>
        <dbReference type="SAM" id="MobiDB-lite"/>
    </source>
</evidence>
<dbReference type="PANTHER" id="PTHR33236:SF11">
    <property type="entry name" value="CUB DOMAIN-CONTAINING PROTEIN"/>
    <property type="match status" value="1"/>
</dbReference>
<dbReference type="RefSeq" id="XP_017770277.1">
    <property type="nucleotide sequence ID" value="XM_017914788.1"/>
</dbReference>
<evidence type="ECO:0000313" key="6">
    <source>
        <dbReference type="RefSeq" id="XP_017770277.1"/>
    </source>
</evidence>
<dbReference type="PROSITE" id="PS01180">
    <property type="entry name" value="CUB"/>
    <property type="match status" value="1"/>
</dbReference>
<sequence length="523" mass="57923">MVQVQKKPDELHFSNDGLIPAEDNVDIESEYGEIVRKPAPAKKRRKKRPHQVKPNLPQLNSTNRNRVTNMMRKYLVRMHKKKGRKVNKDRTFNAVPFNKKTEYNVAYQLPDTQGKFLSHPLEHLKNKTKLFANKFLSLFTIIQFANSKCQASNSLTEYEGTCYLATECEQMNGIAMGNCADGHGVCCVFKGSCGGVGSNNCTYFESPGYPNYFPENGGVVVPPETTTTNPNTPDPRLTFLVRQGRADDDLANALSCIYKVYKSSDNIKQMRIDFIDLELKGPTNGVCVDEKLVISGSGLNTMVPILCGYNTGQHIYVDVESLSGPLQIAVLANNIERKRYKMKICQYDDSCSGLMSCLQYYTGISGVISSFNYEKAATFSRSDPQYLNNLNYAICIKREPGYCTVTYRTTGNNVQYPFELKNFDEDGMPTVPNGQAGVGVINCPDDYIVVNGIRLCGDRLNDGSVEEDFSLNAPVTDMSNGPIVIPVKTSGSGTGRGFKLFYMQNKCGNGNGMGGGNVPDPRT</sequence>
<feature type="compositionally biased region" description="Polar residues" evidence="3">
    <location>
        <begin position="57"/>
        <end position="66"/>
    </location>
</feature>
<feature type="region of interest" description="Disordered" evidence="3">
    <location>
        <begin position="30"/>
        <end position="66"/>
    </location>
</feature>
<evidence type="ECO:0000259" key="4">
    <source>
        <dbReference type="PROSITE" id="PS01180"/>
    </source>
</evidence>
<comment type="caution">
    <text evidence="2">Lacks conserved residue(s) required for the propagation of feature annotation.</text>
</comment>
<feature type="domain" description="CUB" evidence="4">
    <location>
        <begin position="193"/>
        <end position="347"/>
    </location>
</feature>
<evidence type="ECO:0000313" key="5">
    <source>
        <dbReference type="Proteomes" id="UP000695000"/>
    </source>
</evidence>
<dbReference type="Proteomes" id="UP000695000">
    <property type="component" value="Unplaced"/>
</dbReference>
<evidence type="ECO:0000256" key="2">
    <source>
        <dbReference type="PROSITE-ProRule" id="PRU00059"/>
    </source>
</evidence>
<keyword evidence="5" id="KW-1185">Reference proteome</keyword>
<organism evidence="5 6">
    <name type="scientific">Nicrophorus vespilloides</name>
    <name type="common">Boreal carrion beetle</name>
    <dbReference type="NCBI Taxonomy" id="110193"/>
    <lineage>
        <taxon>Eukaryota</taxon>
        <taxon>Metazoa</taxon>
        <taxon>Ecdysozoa</taxon>
        <taxon>Arthropoda</taxon>
        <taxon>Hexapoda</taxon>
        <taxon>Insecta</taxon>
        <taxon>Pterygota</taxon>
        <taxon>Neoptera</taxon>
        <taxon>Endopterygota</taxon>
        <taxon>Coleoptera</taxon>
        <taxon>Polyphaga</taxon>
        <taxon>Staphyliniformia</taxon>
        <taxon>Silphidae</taxon>
        <taxon>Nicrophorinae</taxon>
        <taxon>Nicrophorus</taxon>
    </lineage>
</organism>
<dbReference type="Pfam" id="PF26080">
    <property type="entry name" value="CUB_animal"/>
    <property type="match status" value="1"/>
</dbReference>
<proteinExistence type="predicted"/>
<dbReference type="PANTHER" id="PTHR33236">
    <property type="entry name" value="INTRAFLAGELLAR TRANSPORT PROTEIN 122 FAMILY PROTEIN-RELATED"/>
    <property type="match status" value="1"/>
</dbReference>
<gene>
    <name evidence="6" type="primary">LOC108558006</name>
</gene>
<accession>A0ABM1M6S7</accession>
<name>A0ABM1M6S7_NICVS</name>